<dbReference type="EMBL" id="CP011409">
    <property type="protein sequence ID" value="AKZ63452.1"/>
    <property type="molecule type" value="Genomic_DNA"/>
</dbReference>
<reference evidence="2" key="1">
    <citation type="journal article" date="2015" name="Genome Announc.">
        <title>Complete Genome Sequence of Herbaspirillum hiltneri N3 (DSM 17495), Isolated from Surface-Sterilized Wheat Roots.</title>
        <authorList>
            <person name="Guizelini D."/>
            <person name="Saizaki P.M."/>
            <person name="Coimbra N.A."/>
            <person name="Weiss V.A."/>
            <person name="Faoro H."/>
            <person name="Sfeir M.Z."/>
            <person name="Baura V.A."/>
            <person name="Monteiro R.A."/>
            <person name="Chubatsu L.S."/>
            <person name="Souza E.M."/>
            <person name="Cruz L.M."/>
            <person name="Pedrosa F.O."/>
            <person name="Raittz R.T."/>
            <person name="Marchaukoski J.N."/>
            <person name="Steffens M.B."/>
        </authorList>
    </citation>
    <scope>NUCLEOTIDE SEQUENCE [LARGE SCALE GENOMIC DNA]</scope>
    <source>
        <strain evidence="2">N3</strain>
    </source>
</reference>
<proteinExistence type="predicted"/>
<evidence type="ECO:0000313" key="1">
    <source>
        <dbReference type="EMBL" id="AKZ63452.1"/>
    </source>
</evidence>
<dbReference type="Proteomes" id="UP000063429">
    <property type="component" value="Chromosome"/>
</dbReference>
<evidence type="ECO:0000313" key="2">
    <source>
        <dbReference type="Proteomes" id="UP000063429"/>
    </source>
</evidence>
<accession>A0ABN4HZ30</accession>
<protein>
    <submittedName>
        <fullName evidence="1">Uncharacterized protein</fullName>
    </submittedName>
</protein>
<sequence length="80" mass="8581">MSIPVDLPGGEFLPELTSPSLQAGIARLGPSQYRGIVLVDGGYQPSYSCLEIRATELAAISDAQEFIAMQAAENAKQRRD</sequence>
<organism evidence="1 2">
    <name type="scientific">Herbaspirillum hiltneri N3</name>
    <dbReference type="NCBI Taxonomy" id="1262470"/>
    <lineage>
        <taxon>Bacteria</taxon>
        <taxon>Pseudomonadati</taxon>
        <taxon>Pseudomonadota</taxon>
        <taxon>Betaproteobacteria</taxon>
        <taxon>Burkholderiales</taxon>
        <taxon>Oxalobacteraceae</taxon>
        <taxon>Herbaspirillum</taxon>
    </lineage>
</organism>
<dbReference type="RefSeq" id="WP_053198023.1">
    <property type="nucleotide sequence ID" value="NZ_CP011409.1"/>
</dbReference>
<name>A0ABN4HZ30_9BURK</name>
<keyword evidence="2" id="KW-1185">Reference proteome</keyword>
<gene>
    <name evidence="1" type="ORF">F506_12905</name>
</gene>